<evidence type="ECO:0000256" key="2">
    <source>
        <dbReference type="ARBA" id="ARBA00010323"/>
    </source>
</evidence>
<feature type="transmembrane region" description="Helical" evidence="6">
    <location>
        <begin position="239"/>
        <end position="268"/>
    </location>
</feature>
<evidence type="ECO:0000256" key="5">
    <source>
        <dbReference type="ARBA" id="ARBA00023136"/>
    </source>
</evidence>
<keyword evidence="4 6" id="KW-1133">Transmembrane helix</keyword>
<dbReference type="GO" id="GO:0005783">
    <property type="term" value="C:endoplasmic reticulum"/>
    <property type="evidence" value="ECO:0007669"/>
    <property type="project" value="TreeGrafter"/>
</dbReference>
<sequence>MSESPFKHPHLHLHHHWRRVQEQFACINPSRELLVPSAFKRKRHYMEVVCCLCGYFERVTDSFAHDIDVFLLDVTCNMSEAVVTRSVNMRPSLKINPPHEYERVQVAETQSPVRSTPKSPKSKDISATAKVATMFTYELPLHMAIVTLAMLAMMRAVVVASQEGSPGFESLRPRLSASWMPIKGLLVDDSDMQYRGFRSTLGVLISIMFAHVSVSLLAQKFAKRKPGDSSYLPRLVVSLLFSAIFLSVYIGVSGLLKLVCVLAVNFLVATNLKGSRAVPAFAWIYGLGVLFATNHYQGFSFGSLSSYLSFLDNLGGGMSRWWLPLRFVMLKMISFDMDSYWRYRKGNLENHVDICRECGKGGKADPFCPKGRLEISHLPEDYGFLHYIAYITYVPLYIAGPIIAYNDFISQLKNRTPFTTNGKALATYTARWIACFLTMEIFIHYAYVIAIAKSDAWKEMSAFELACLCFFNLKHVWLKLLVMWRFFRLWALFDGIETVENMNRCMTNNYSASGFWRSWHRSFNRWIIRYIYVPLGGSSCYMINLLITFTFVAVWHDLDLNLLAWGWLVSLFIIPEHLALRAFPAKVWGSWPYYKYLCGAGAVANILLMITVNIIGFGAIGGNGGIQGMMDALPRIFNANS</sequence>
<evidence type="ECO:0000256" key="3">
    <source>
        <dbReference type="ARBA" id="ARBA00022692"/>
    </source>
</evidence>
<reference evidence="7 8" key="1">
    <citation type="journal article" date="2019" name="Sci. Rep.">
        <title>Comparative genomics of chytrid fungi reveal insights into the obligate biotrophic and pathogenic lifestyle of Synchytrium endobioticum.</title>
        <authorList>
            <person name="van de Vossenberg B.T.L.H."/>
            <person name="Warris S."/>
            <person name="Nguyen H.D.T."/>
            <person name="van Gent-Pelzer M.P.E."/>
            <person name="Joly D.L."/>
            <person name="van de Geest H.C."/>
            <person name="Bonants P.J.M."/>
            <person name="Smith D.S."/>
            <person name="Levesque C.A."/>
            <person name="van der Lee T.A.J."/>
        </authorList>
    </citation>
    <scope>NUCLEOTIDE SEQUENCE [LARGE SCALE GENOMIC DNA]</scope>
    <source>
        <strain evidence="7 8">CBS 675.73</strain>
    </source>
</reference>
<accession>A0A507FH22</accession>
<feature type="transmembrane region" description="Helical" evidence="6">
    <location>
        <begin position="429"/>
        <end position="450"/>
    </location>
</feature>
<dbReference type="AlphaFoldDB" id="A0A507FH22"/>
<protein>
    <submittedName>
        <fullName evidence="7">Uncharacterized protein</fullName>
    </submittedName>
</protein>
<dbReference type="PANTHER" id="PTHR13285:SF18">
    <property type="entry name" value="PROTEIN-CYSTEINE N-PALMITOYLTRANSFERASE RASP"/>
    <property type="match status" value="1"/>
</dbReference>
<dbReference type="Pfam" id="PF03062">
    <property type="entry name" value="MBOAT"/>
    <property type="match status" value="1"/>
</dbReference>
<gene>
    <name evidence="7" type="ORF">CcCBS67573_g03237</name>
</gene>
<feature type="transmembrane region" description="Helical" evidence="6">
    <location>
        <begin position="139"/>
        <end position="158"/>
    </location>
</feature>
<proteinExistence type="inferred from homology"/>
<dbReference type="EMBL" id="QEAP01000079">
    <property type="protein sequence ID" value="TPX75482.1"/>
    <property type="molecule type" value="Genomic_DNA"/>
</dbReference>
<feature type="transmembrane region" description="Helical" evidence="6">
    <location>
        <begin position="562"/>
        <end position="584"/>
    </location>
</feature>
<dbReference type="InterPro" id="IPR051085">
    <property type="entry name" value="MB_O-acyltransferase"/>
</dbReference>
<dbReference type="InterPro" id="IPR004299">
    <property type="entry name" value="MBOAT_fam"/>
</dbReference>
<keyword evidence="3 6" id="KW-0812">Transmembrane</keyword>
<dbReference type="OrthoDB" id="420606at2759"/>
<dbReference type="GO" id="GO:0006506">
    <property type="term" value="P:GPI anchor biosynthetic process"/>
    <property type="evidence" value="ECO:0007669"/>
    <property type="project" value="TreeGrafter"/>
</dbReference>
<evidence type="ECO:0000256" key="4">
    <source>
        <dbReference type="ARBA" id="ARBA00022989"/>
    </source>
</evidence>
<evidence type="ECO:0000313" key="8">
    <source>
        <dbReference type="Proteomes" id="UP000320333"/>
    </source>
</evidence>
<feature type="transmembrane region" description="Helical" evidence="6">
    <location>
        <begin position="199"/>
        <end position="218"/>
    </location>
</feature>
<dbReference type="STRING" id="246404.A0A507FH22"/>
<feature type="transmembrane region" description="Helical" evidence="6">
    <location>
        <begin position="596"/>
        <end position="620"/>
    </location>
</feature>
<dbReference type="Proteomes" id="UP000320333">
    <property type="component" value="Unassembled WGS sequence"/>
</dbReference>
<keyword evidence="5 6" id="KW-0472">Membrane</keyword>
<comment type="similarity">
    <text evidence="2">Belongs to the membrane-bound acyltransferase family.</text>
</comment>
<name>A0A507FH22_9FUNG</name>
<feature type="transmembrane region" description="Helical" evidence="6">
    <location>
        <begin position="274"/>
        <end position="292"/>
    </location>
</feature>
<evidence type="ECO:0000256" key="6">
    <source>
        <dbReference type="SAM" id="Phobius"/>
    </source>
</evidence>
<feature type="transmembrane region" description="Helical" evidence="6">
    <location>
        <begin position="462"/>
        <end position="482"/>
    </location>
</feature>
<comment type="subcellular location">
    <subcellularLocation>
        <location evidence="1">Membrane</location>
        <topology evidence="1">Multi-pass membrane protein</topology>
    </subcellularLocation>
</comment>
<comment type="caution">
    <text evidence="7">The sequence shown here is derived from an EMBL/GenBank/DDBJ whole genome shotgun (WGS) entry which is preliminary data.</text>
</comment>
<keyword evidence="8" id="KW-1185">Reference proteome</keyword>
<dbReference type="GO" id="GO:0016020">
    <property type="term" value="C:membrane"/>
    <property type="evidence" value="ECO:0007669"/>
    <property type="project" value="UniProtKB-SubCell"/>
</dbReference>
<feature type="transmembrane region" description="Helical" evidence="6">
    <location>
        <begin position="387"/>
        <end position="408"/>
    </location>
</feature>
<evidence type="ECO:0000313" key="7">
    <source>
        <dbReference type="EMBL" id="TPX75482.1"/>
    </source>
</evidence>
<dbReference type="GO" id="GO:0008374">
    <property type="term" value="F:O-acyltransferase activity"/>
    <property type="evidence" value="ECO:0007669"/>
    <property type="project" value="TreeGrafter"/>
</dbReference>
<dbReference type="PANTHER" id="PTHR13285">
    <property type="entry name" value="ACYLTRANSFERASE"/>
    <property type="match status" value="1"/>
</dbReference>
<evidence type="ECO:0000256" key="1">
    <source>
        <dbReference type="ARBA" id="ARBA00004141"/>
    </source>
</evidence>
<feature type="transmembrane region" description="Helical" evidence="6">
    <location>
        <begin position="530"/>
        <end position="556"/>
    </location>
</feature>
<organism evidence="7 8">
    <name type="scientific">Chytriomyces confervae</name>
    <dbReference type="NCBI Taxonomy" id="246404"/>
    <lineage>
        <taxon>Eukaryota</taxon>
        <taxon>Fungi</taxon>
        <taxon>Fungi incertae sedis</taxon>
        <taxon>Chytridiomycota</taxon>
        <taxon>Chytridiomycota incertae sedis</taxon>
        <taxon>Chytridiomycetes</taxon>
        <taxon>Chytridiales</taxon>
        <taxon>Chytriomycetaceae</taxon>
        <taxon>Chytriomyces</taxon>
    </lineage>
</organism>